<dbReference type="InterPro" id="IPR001810">
    <property type="entry name" value="F-box_dom"/>
</dbReference>
<sequence length="428" mass="48112">MEDLPPQLLLEILSRLRDSEDLARYRVASKTLNSIARDIRSVNLQCSYDRYAKSRSPLTSSSITPFKEIFIKLISELEIVESVSMGVEKPLRYGAYDDMENEEADLYLSDLLKRYLTNAKVCGGLKSISISDFWVQSCWRRSDVLSLISSHCLNLSELDVKNAWLSVDGLNPMPKLTNLTLEFIILDDEDLNKINESFPSLQVLNLIGVGGLKEPRIHLMHLKTCQCIVFNAPNSLAIIAPNLVKLTLICVKPKPLVIETPLLSDLHFSVETAGNFKVKGLHDLRRLHLESTDLRNLLVTFPFGKTVRNLTVVSKEFETYPGQDGLESRLQMKGLKKITAYLTANDFEMTISTIFSILENCTKLSDMALLIHRDVVSNGTNSLISRCNGNGDCGKTKQKMHGYLIVFSDFEFAACSISVKPPFQVDLR</sequence>
<protein>
    <recommendedName>
        <fullName evidence="1">F-box domain-containing protein</fullName>
    </recommendedName>
</protein>
<dbReference type="PANTHER" id="PTHR31215">
    <property type="entry name" value="OS05G0510400 PROTEIN-RELATED"/>
    <property type="match status" value="1"/>
</dbReference>
<organism evidence="2 3">
    <name type="scientific">Fraxinus pennsylvanica</name>
    <dbReference type="NCBI Taxonomy" id="56036"/>
    <lineage>
        <taxon>Eukaryota</taxon>
        <taxon>Viridiplantae</taxon>
        <taxon>Streptophyta</taxon>
        <taxon>Embryophyta</taxon>
        <taxon>Tracheophyta</taxon>
        <taxon>Spermatophyta</taxon>
        <taxon>Magnoliopsida</taxon>
        <taxon>eudicotyledons</taxon>
        <taxon>Gunneridae</taxon>
        <taxon>Pentapetalae</taxon>
        <taxon>asterids</taxon>
        <taxon>lamiids</taxon>
        <taxon>Lamiales</taxon>
        <taxon>Oleaceae</taxon>
        <taxon>Oleeae</taxon>
        <taxon>Fraxinus</taxon>
    </lineage>
</organism>
<dbReference type="InterPro" id="IPR032675">
    <property type="entry name" value="LRR_dom_sf"/>
</dbReference>
<feature type="domain" description="F-box" evidence="1">
    <location>
        <begin position="1"/>
        <end position="51"/>
    </location>
</feature>
<gene>
    <name evidence="2" type="ORF">FPE_LOCUS12097</name>
</gene>
<dbReference type="InterPro" id="IPR036047">
    <property type="entry name" value="F-box-like_dom_sf"/>
</dbReference>
<dbReference type="AlphaFoldDB" id="A0AAD2DRR0"/>
<evidence type="ECO:0000313" key="2">
    <source>
        <dbReference type="EMBL" id="CAI9764667.1"/>
    </source>
</evidence>
<dbReference type="InterPro" id="IPR044809">
    <property type="entry name" value="AUF1-like"/>
</dbReference>
<accession>A0AAD2DRR0</accession>
<dbReference type="Pfam" id="PF12937">
    <property type="entry name" value="F-box-like"/>
    <property type="match status" value="1"/>
</dbReference>
<dbReference type="Gene3D" id="3.80.10.10">
    <property type="entry name" value="Ribonuclease Inhibitor"/>
    <property type="match status" value="1"/>
</dbReference>
<evidence type="ECO:0000313" key="3">
    <source>
        <dbReference type="Proteomes" id="UP000834106"/>
    </source>
</evidence>
<dbReference type="PROSITE" id="PS50181">
    <property type="entry name" value="FBOX"/>
    <property type="match status" value="1"/>
</dbReference>
<dbReference type="SUPFAM" id="SSF81383">
    <property type="entry name" value="F-box domain"/>
    <property type="match status" value="1"/>
</dbReference>
<evidence type="ECO:0000259" key="1">
    <source>
        <dbReference type="PROSITE" id="PS50181"/>
    </source>
</evidence>
<dbReference type="SUPFAM" id="SSF52047">
    <property type="entry name" value="RNI-like"/>
    <property type="match status" value="1"/>
</dbReference>
<proteinExistence type="predicted"/>
<dbReference type="EMBL" id="OU503042">
    <property type="protein sequence ID" value="CAI9764667.1"/>
    <property type="molecule type" value="Genomic_DNA"/>
</dbReference>
<dbReference type="Proteomes" id="UP000834106">
    <property type="component" value="Chromosome 7"/>
</dbReference>
<reference evidence="2" key="1">
    <citation type="submission" date="2023-05" db="EMBL/GenBank/DDBJ databases">
        <authorList>
            <person name="Huff M."/>
        </authorList>
    </citation>
    <scope>NUCLEOTIDE SEQUENCE</scope>
</reference>
<keyword evidence="3" id="KW-1185">Reference proteome</keyword>
<name>A0AAD2DRR0_9LAMI</name>